<organism evidence="2 3">
    <name type="scientific">Staurois parvus</name>
    <dbReference type="NCBI Taxonomy" id="386267"/>
    <lineage>
        <taxon>Eukaryota</taxon>
        <taxon>Metazoa</taxon>
        <taxon>Chordata</taxon>
        <taxon>Craniata</taxon>
        <taxon>Vertebrata</taxon>
        <taxon>Euteleostomi</taxon>
        <taxon>Amphibia</taxon>
        <taxon>Batrachia</taxon>
        <taxon>Anura</taxon>
        <taxon>Neobatrachia</taxon>
        <taxon>Ranoidea</taxon>
        <taxon>Ranidae</taxon>
        <taxon>Staurois</taxon>
    </lineage>
</organism>
<reference evidence="2" key="1">
    <citation type="submission" date="2023-05" db="EMBL/GenBank/DDBJ databases">
        <authorList>
            <person name="Stuckert A."/>
        </authorList>
    </citation>
    <scope>NUCLEOTIDE SEQUENCE</scope>
</reference>
<feature type="compositionally biased region" description="Basic and acidic residues" evidence="1">
    <location>
        <begin position="178"/>
        <end position="195"/>
    </location>
</feature>
<proteinExistence type="predicted"/>
<dbReference type="Proteomes" id="UP001162483">
    <property type="component" value="Unassembled WGS sequence"/>
</dbReference>
<comment type="caution">
    <text evidence="2">The sequence shown here is derived from an EMBL/GenBank/DDBJ whole genome shotgun (WGS) entry which is preliminary data.</text>
</comment>
<feature type="non-terminal residue" evidence="2">
    <location>
        <position position="217"/>
    </location>
</feature>
<dbReference type="EMBL" id="CATNWA010014709">
    <property type="protein sequence ID" value="CAI9575049.1"/>
    <property type="molecule type" value="Genomic_DNA"/>
</dbReference>
<feature type="region of interest" description="Disordered" evidence="1">
    <location>
        <begin position="166"/>
        <end position="217"/>
    </location>
</feature>
<keyword evidence="3" id="KW-1185">Reference proteome</keyword>
<evidence type="ECO:0000256" key="1">
    <source>
        <dbReference type="SAM" id="MobiDB-lite"/>
    </source>
</evidence>
<evidence type="ECO:0000313" key="2">
    <source>
        <dbReference type="EMBL" id="CAI9575049.1"/>
    </source>
</evidence>
<protein>
    <submittedName>
        <fullName evidence="2">Uncharacterized protein</fullName>
    </submittedName>
</protein>
<name>A0ABN9DR91_9NEOB</name>
<sequence length="217" mass="24783">MMDNQPPLTSPDGSSHGNPPERCPRPLYSRDSTQEGHTIPHHNQVDGSSHGNPPERCPRPLYSWDSTQEGHTIPHHHQIEDLTHIKEEEKETYVIGDQQPTKDFKMITNNKLEQFFQDIDTDGSNFRNSSERHLSQDYEEDNGLTRYSLEVNPIPDDLIHEGPYQLQWSTNSSNPEEPSDKSHGVKPEINLRYHSIDISTDPSNSRESSLGVEEVHT</sequence>
<accession>A0ABN9DR91</accession>
<feature type="compositionally biased region" description="Polar residues" evidence="1">
    <location>
        <begin position="166"/>
        <end position="176"/>
    </location>
</feature>
<feature type="compositionally biased region" description="Polar residues" evidence="1">
    <location>
        <begin position="197"/>
        <end position="208"/>
    </location>
</feature>
<gene>
    <name evidence="2" type="ORF">SPARVUS_LOCUS8080039</name>
</gene>
<evidence type="ECO:0000313" key="3">
    <source>
        <dbReference type="Proteomes" id="UP001162483"/>
    </source>
</evidence>
<feature type="region of interest" description="Disordered" evidence="1">
    <location>
        <begin position="1"/>
        <end position="70"/>
    </location>
</feature>
<feature type="region of interest" description="Disordered" evidence="1">
    <location>
        <begin position="121"/>
        <end position="141"/>
    </location>
</feature>